<protein>
    <submittedName>
        <fullName evidence="1">Uncharacterized protein</fullName>
    </submittedName>
</protein>
<evidence type="ECO:0000313" key="1">
    <source>
        <dbReference type="EMBL" id="KAJ9053631.1"/>
    </source>
</evidence>
<comment type="caution">
    <text evidence="1">The sequence shown here is derived from an EMBL/GenBank/DDBJ whole genome shotgun (WGS) entry which is preliminary data.</text>
</comment>
<proteinExistence type="predicted"/>
<reference evidence="1" key="1">
    <citation type="submission" date="2022-04" db="EMBL/GenBank/DDBJ databases">
        <title>Genome of the entomopathogenic fungus Entomophthora muscae.</title>
        <authorList>
            <person name="Elya C."/>
            <person name="Lovett B.R."/>
            <person name="Lee E."/>
            <person name="Macias A.M."/>
            <person name="Hajek A.E."/>
            <person name="De Bivort B.L."/>
            <person name="Kasson M.T."/>
            <person name="De Fine Licht H.H."/>
            <person name="Stajich J.E."/>
        </authorList>
    </citation>
    <scope>NUCLEOTIDE SEQUENCE</scope>
    <source>
        <strain evidence="1">Berkeley</strain>
    </source>
</reference>
<organism evidence="1 2">
    <name type="scientific">Entomophthora muscae</name>
    <dbReference type="NCBI Taxonomy" id="34485"/>
    <lineage>
        <taxon>Eukaryota</taxon>
        <taxon>Fungi</taxon>
        <taxon>Fungi incertae sedis</taxon>
        <taxon>Zoopagomycota</taxon>
        <taxon>Entomophthoromycotina</taxon>
        <taxon>Entomophthoromycetes</taxon>
        <taxon>Entomophthorales</taxon>
        <taxon>Entomophthoraceae</taxon>
        <taxon>Entomophthora</taxon>
    </lineage>
</organism>
<keyword evidence="2" id="KW-1185">Reference proteome</keyword>
<name>A0ACC2RU95_9FUNG</name>
<dbReference type="EMBL" id="QTSX02006502">
    <property type="protein sequence ID" value="KAJ9053631.1"/>
    <property type="molecule type" value="Genomic_DNA"/>
</dbReference>
<dbReference type="Proteomes" id="UP001165960">
    <property type="component" value="Unassembled WGS sequence"/>
</dbReference>
<evidence type="ECO:0000313" key="2">
    <source>
        <dbReference type="Proteomes" id="UP001165960"/>
    </source>
</evidence>
<accession>A0ACC2RU95</accession>
<sequence length="331" mass="37498">MFGLFLCSFLLLGQGFSQEMVGKGLNMAHAKLEGYNHLLKLIVSENEMSRKGQVARVAYPLGTPRPDYRVTSKDVRYFLKHSLLSRCTASQLQTNSCFCEGRFDEAKVFRNETLGFQTVVAADPINKLIVISYQMPLSEKNWESNNKNFLVSHPAIKGREKVHRGHLEDALSIHSQMKPAVLAMFKDPEYQNYKLHVTGYSFGASIAAISLPLWLKFIKENELRTKAQLYSYSGPRPGNLEFAKYLESLGVPIVRYARNGDVIPHIPDQSAGFSQVGQEFYDNNPILLKKDFIKCNPNTMEDDQCSLKDTKFLARNHYSPLHAPLPIPPYC</sequence>
<gene>
    <name evidence="1" type="ORF">DSO57_1022426</name>
</gene>